<dbReference type="OrthoDB" id="2506111at2759"/>
<protein>
    <submittedName>
        <fullName evidence="1">Uncharacterized protein</fullName>
    </submittedName>
</protein>
<keyword evidence="2" id="KW-1185">Reference proteome</keyword>
<dbReference type="AlphaFoldDB" id="A0A9Q3J9B0"/>
<reference evidence="1" key="1">
    <citation type="submission" date="2021-03" db="EMBL/GenBank/DDBJ databases">
        <title>Draft genome sequence of rust myrtle Austropuccinia psidii MF-1, a brazilian biotype.</title>
        <authorList>
            <person name="Quecine M.C."/>
            <person name="Pachon D.M.R."/>
            <person name="Bonatelli M.L."/>
            <person name="Correr F.H."/>
            <person name="Franceschini L.M."/>
            <person name="Leite T.F."/>
            <person name="Margarido G.R.A."/>
            <person name="Almeida C.A."/>
            <person name="Ferrarezi J.A."/>
            <person name="Labate C.A."/>
        </authorList>
    </citation>
    <scope>NUCLEOTIDE SEQUENCE</scope>
    <source>
        <strain evidence="1">MF-1</strain>
    </source>
</reference>
<proteinExistence type="predicted"/>
<dbReference type="EMBL" id="AVOT02065478">
    <property type="protein sequence ID" value="MBW0557575.1"/>
    <property type="molecule type" value="Genomic_DNA"/>
</dbReference>
<comment type="caution">
    <text evidence="1">The sequence shown here is derived from an EMBL/GenBank/DDBJ whole genome shotgun (WGS) entry which is preliminary data.</text>
</comment>
<name>A0A9Q3J9B0_9BASI</name>
<gene>
    <name evidence="1" type="ORF">O181_097290</name>
</gene>
<accession>A0A9Q3J9B0</accession>
<evidence type="ECO:0000313" key="2">
    <source>
        <dbReference type="Proteomes" id="UP000765509"/>
    </source>
</evidence>
<sequence length="141" mass="16490">MPQIMANLQSSLFSEASRPPDFKTPSIQAPDCFDDTQPFKFRSFIQSRWLIFDKSQEKFSEDRNKVLYDTSFLIVRAAKGIEPYLPNITNQDPAYILKNWALFETQIFTLFGEPNEVRKAEAELDALKLKNVEMYHYKLLI</sequence>
<dbReference type="Proteomes" id="UP000765509">
    <property type="component" value="Unassembled WGS sequence"/>
</dbReference>
<organism evidence="1 2">
    <name type="scientific">Austropuccinia psidii MF-1</name>
    <dbReference type="NCBI Taxonomy" id="1389203"/>
    <lineage>
        <taxon>Eukaryota</taxon>
        <taxon>Fungi</taxon>
        <taxon>Dikarya</taxon>
        <taxon>Basidiomycota</taxon>
        <taxon>Pucciniomycotina</taxon>
        <taxon>Pucciniomycetes</taxon>
        <taxon>Pucciniales</taxon>
        <taxon>Sphaerophragmiaceae</taxon>
        <taxon>Austropuccinia</taxon>
    </lineage>
</organism>
<evidence type="ECO:0000313" key="1">
    <source>
        <dbReference type="EMBL" id="MBW0557575.1"/>
    </source>
</evidence>